<keyword evidence="1" id="KW-0812">Transmembrane</keyword>
<dbReference type="Proteomes" id="UP001328107">
    <property type="component" value="Unassembled WGS sequence"/>
</dbReference>
<name>A0AAN5DFT0_9BILA</name>
<comment type="caution">
    <text evidence="2">The sequence shown here is derived from an EMBL/GenBank/DDBJ whole genome shotgun (WGS) entry which is preliminary data.</text>
</comment>
<accession>A0AAN5DFT0</accession>
<dbReference type="AlphaFoldDB" id="A0AAN5DFT0"/>
<evidence type="ECO:0000313" key="2">
    <source>
        <dbReference type="EMBL" id="GMR60999.1"/>
    </source>
</evidence>
<evidence type="ECO:0000256" key="1">
    <source>
        <dbReference type="SAM" id="Phobius"/>
    </source>
</evidence>
<dbReference type="EMBL" id="BTRK01000006">
    <property type="protein sequence ID" value="GMR60999.1"/>
    <property type="molecule type" value="Genomic_DNA"/>
</dbReference>
<reference evidence="3" key="1">
    <citation type="submission" date="2022-10" db="EMBL/GenBank/DDBJ databases">
        <title>Genome assembly of Pristionchus species.</title>
        <authorList>
            <person name="Yoshida K."/>
            <person name="Sommer R.J."/>
        </authorList>
    </citation>
    <scope>NUCLEOTIDE SEQUENCE [LARGE SCALE GENOMIC DNA]</scope>
    <source>
        <strain evidence="3">RS5460</strain>
    </source>
</reference>
<protein>
    <submittedName>
        <fullName evidence="2">Uncharacterized protein</fullName>
    </submittedName>
</protein>
<sequence>MVGTGARVAQDDLSALLTHLAKVLMIVLFITFLSSFLRLSRFGDLLQLRLLTGCTTRCSGCLLLLLLL</sequence>
<gene>
    <name evidence="2" type="ORF">PMAYCL1PPCAC_31194</name>
</gene>
<organism evidence="2 3">
    <name type="scientific">Pristionchus mayeri</name>
    <dbReference type="NCBI Taxonomy" id="1317129"/>
    <lineage>
        <taxon>Eukaryota</taxon>
        <taxon>Metazoa</taxon>
        <taxon>Ecdysozoa</taxon>
        <taxon>Nematoda</taxon>
        <taxon>Chromadorea</taxon>
        <taxon>Rhabditida</taxon>
        <taxon>Rhabditina</taxon>
        <taxon>Diplogasteromorpha</taxon>
        <taxon>Diplogasteroidea</taxon>
        <taxon>Neodiplogasteridae</taxon>
        <taxon>Pristionchus</taxon>
    </lineage>
</organism>
<keyword evidence="1" id="KW-0472">Membrane</keyword>
<feature type="non-terminal residue" evidence="2">
    <location>
        <position position="68"/>
    </location>
</feature>
<keyword evidence="3" id="KW-1185">Reference proteome</keyword>
<feature type="transmembrane region" description="Helical" evidence="1">
    <location>
        <begin position="20"/>
        <end position="39"/>
    </location>
</feature>
<evidence type="ECO:0000313" key="3">
    <source>
        <dbReference type="Proteomes" id="UP001328107"/>
    </source>
</evidence>
<keyword evidence="1" id="KW-1133">Transmembrane helix</keyword>
<proteinExistence type="predicted"/>